<name>A0ABP9D022_9ACTN</name>
<dbReference type="PANTHER" id="PTHR43433">
    <property type="entry name" value="HYDROLASE, ALPHA/BETA FOLD FAMILY PROTEIN"/>
    <property type="match status" value="1"/>
</dbReference>
<dbReference type="InterPro" id="IPR029058">
    <property type="entry name" value="AB_hydrolase_fold"/>
</dbReference>
<dbReference type="PANTHER" id="PTHR43433:SF5">
    <property type="entry name" value="AB HYDROLASE-1 DOMAIN-CONTAINING PROTEIN"/>
    <property type="match status" value="1"/>
</dbReference>
<gene>
    <name evidence="2" type="ORF">GCM10023220_59300</name>
</gene>
<protein>
    <recommendedName>
        <fullName evidence="1">AB hydrolase-1 domain-containing protein</fullName>
    </recommendedName>
</protein>
<dbReference type="SUPFAM" id="SSF53474">
    <property type="entry name" value="alpha/beta-Hydrolases"/>
    <property type="match status" value="1"/>
</dbReference>
<dbReference type="RefSeq" id="WP_345623589.1">
    <property type="nucleotide sequence ID" value="NZ_BAABIG010000072.1"/>
</dbReference>
<accession>A0ABP9D022</accession>
<comment type="caution">
    <text evidence="2">The sequence shown here is derived from an EMBL/GenBank/DDBJ whole genome shotgun (WGS) entry which is preliminary data.</text>
</comment>
<reference evidence="3" key="1">
    <citation type="journal article" date="2019" name="Int. J. Syst. Evol. Microbiol.">
        <title>The Global Catalogue of Microorganisms (GCM) 10K type strain sequencing project: providing services to taxonomists for standard genome sequencing and annotation.</title>
        <authorList>
            <consortium name="The Broad Institute Genomics Platform"/>
            <consortium name="The Broad Institute Genome Sequencing Center for Infectious Disease"/>
            <person name="Wu L."/>
            <person name="Ma J."/>
        </authorList>
    </citation>
    <scope>NUCLEOTIDE SEQUENCE [LARGE SCALE GENOMIC DNA]</scope>
    <source>
        <strain evidence="3">JCM 18081</strain>
    </source>
</reference>
<dbReference type="Proteomes" id="UP001501265">
    <property type="component" value="Unassembled WGS sequence"/>
</dbReference>
<proteinExistence type="predicted"/>
<organism evidence="2 3">
    <name type="scientific">Streptomyces ziwulingensis</name>
    <dbReference type="NCBI Taxonomy" id="1045501"/>
    <lineage>
        <taxon>Bacteria</taxon>
        <taxon>Bacillati</taxon>
        <taxon>Actinomycetota</taxon>
        <taxon>Actinomycetes</taxon>
        <taxon>Kitasatosporales</taxon>
        <taxon>Streptomycetaceae</taxon>
        <taxon>Streptomyces</taxon>
    </lineage>
</organism>
<dbReference type="Pfam" id="PF00561">
    <property type="entry name" value="Abhydrolase_1"/>
    <property type="match status" value="1"/>
</dbReference>
<feature type="domain" description="AB hydrolase-1" evidence="1">
    <location>
        <begin position="170"/>
        <end position="383"/>
    </location>
</feature>
<keyword evidence="3" id="KW-1185">Reference proteome</keyword>
<evidence type="ECO:0000313" key="2">
    <source>
        <dbReference type="EMBL" id="GAA4818645.1"/>
    </source>
</evidence>
<dbReference type="InterPro" id="IPR050471">
    <property type="entry name" value="AB_hydrolase"/>
</dbReference>
<evidence type="ECO:0000313" key="3">
    <source>
        <dbReference type="Proteomes" id="UP001501265"/>
    </source>
</evidence>
<dbReference type="InterPro" id="IPR000073">
    <property type="entry name" value="AB_hydrolase_1"/>
</dbReference>
<dbReference type="Gene3D" id="3.40.50.1820">
    <property type="entry name" value="alpha/beta hydrolase"/>
    <property type="match status" value="1"/>
</dbReference>
<evidence type="ECO:0000259" key="1">
    <source>
        <dbReference type="Pfam" id="PF00561"/>
    </source>
</evidence>
<sequence>MLGRKTQRAVADLVARVLSVRPLAEGLDVPARVVPVNREGVVVPPGMPAAQGRALAKLLERVASRAGVAGLAPAFDAVFDDLQVFERVISRRLALTEWVTRASVVPVDLLHEVDRTVAEVVRGSFEAFARKETVLSSDGVPLNVYAAGEGDEAAVLIPACGMPAVLTETWLRYLARDRRVLTWESRGLFGASGHCGDHRVDIAAQASDLFTTLDHHGVSRAHVVGLCGGAVIALAAAAERPERVSSLSLWHGAYGFADRSLETKHQHDLIELMTTAARSRPSARVVHAAFCQAMLTSTPADVAHLVLYPYATAELLYRYCRLNTGITSTDVGPYLPRVDQPTLVVTSRDDDIAHPAGSERVAAHLAAGRLRVEPHGDHIALFSAADALLKVAADFMTEHRAS</sequence>
<dbReference type="EMBL" id="BAABIG010000072">
    <property type="protein sequence ID" value="GAA4818645.1"/>
    <property type="molecule type" value="Genomic_DNA"/>
</dbReference>